<gene>
    <name evidence="1" type="ORF">FFWV33_07335</name>
</gene>
<evidence type="ECO:0000313" key="2">
    <source>
        <dbReference type="Proteomes" id="UP000244527"/>
    </source>
</evidence>
<sequence length="182" mass="21210">MNELTTIIAQTTGYKNSRQMAANYVMEHPELMNTFMRICFEIDNEDHYKACWALELVAYEKLEWLQPYVPLICSKSKLLTNESAIRPVAKVLFLLLEAHYKTGNSSIQFTDVQRQEMIALHFDWLITDCKVAAKVYAMRCLYLLGLEYQWIHPELQTILIKDFSTHSAGYKAVSKHILKKLK</sequence>
<dbReference type="AlphaFoldDB" id="A0A2S1LC82"/>
<reference evidence="1 2" key="1">
    <citation type="submission" date="2017-04" db="EMBL/GenBank/DDBJ databases">
        <title>Compelte genome sequence of WV33.</title>
        <authorList>
            <person name="Lee P.C."/>
        </authorList>
    </citation>
    <scope>NUCLEOTIDE SEQUENCE [LARGE SCALE GENOMIC DNA]</scope>
    <source>
        <strain evidence="1 2">WV33</strain>
    </source>
</reference>
<dbReference type="OrthoDB" id="979487at2"/>
<dbReference type="EMBL" id="CP020918">
    <property type="protein sequence ID" value="AWG21352.1"/>
    <property type="molecule type" value="Genomic_DNA"/>
</dbReference>
<organism evidence="1 2">
    <name type="scientific">Flavobacterium faecale</name>
    <dbReference type="NCBI Taxonomy" id="1355330"/>
    <lineage>
        <taxon>Bacteria</taxon>
        <taxon>Pseudomonadati</taxon>
        <taxon>Bacteroidota</taxon>
        <taxon>Flavobacteriia</taxon>
        <taxon>Flavobacteriales</taxon>
        <taxon>Flavobacteriaceae</taxon>
        <taxon>Flavobacterium</taxon>
    </lineage>
</organism>
<name>A0A2S1LC82_9FLAO</name>
<dbReference type="KEGG" id="ffa:FFWV33_07335"/>
<keyword evidence="2" id="KW-1185">Reference proteome</keyword>
<dbReference type="Proteomes" id="UP000244527">
    <property type="component" value="Chromosome"/>
</dbReference>
<evidence type="ECO:0000313" key="1">
    <source>
        <dbReference type="EMBL" id="AWG21352.1"/>
    </source>
</evidence>
<proteinExistence type="predicted"/>
<accession>A0A2S1LC82</accession>
<evidence type="ECO:0008006" key="3">
    <source>
        <dbReference type="Google" id="ProtNLM"/>
    </source>
</evidence>
<protein>
    <recommendedName>
        <fullName evidence="3">Adenylosuccinate lyase</fullName>
    </recommendedName>
</protein>